<evidence type="ECO:0000313" key="8">
    <source>
        <dbReference type="Proteomes" id="UP000075260"/>
    </source>
</evidence>
<dbReference type="InterPro" id="IPR004561">
    <property type="entry name" value="IsoChor_synthase"/>
</dbReference>
<dbReference type="EMBL" id="JEMA01001249">
    <property type="protein sequence ID" value="KYF60826.1"/>
    <property type="molecule type" value="Genomic_DNA"/>
</dbReference>
<evidence type="ECO:0000259" key="6">
    <source>
        <dbReference type="Pfam" id="PF00425"/>
    </source>
</evidence>
<evidence type="ECO:0000256" key="2">
    <source>
        <dbReference type="ARBA" id="ARBA00005297"/>
    </source>
</evidence>
<feature type="domain" description="Chorismate-utilising enzyme C-terminal" evidence="6">
    <location>
        <begin position="166"/>
        <end position="415"/>
    </location>
</feature>
<gene>
    <name evidence="7" type="ORF">BE15_31430</name>
</gene>
<dbReference type="AlphaFoldDB" id="A0A150PZA1"/>
<dbReference type="InterPro" id="IPR015890">
    <property type="entry name" value="Chorismate_C"/>
</dbReference>
<dbReference type="InterPro" id="IPR005801">
    <property type="entry name" value="ADC_synthase"/>
</dbReference>
<accession>A0A150PZA1</accession>
<evidence type="ECO:0000256" key="4">
    <source>
        <dbReference type="ARBA" id="ARBA00023235"/>
    </source>
</evidence>
<organism evidence="7 8">
    <name type="scientific">Sorangium cellulosum</name>
    <name type="common">Polyangium cellulosum</name>
    <dbReference type="NCBI Taxonomy" id="56"/>
    <lineage>
        <taxon>Bacteria</taxon>
        <taxon>Pseudomonadati</taxon>
        <taxon>Myxococcota</taxon>
        <taxon>Polyangia</taxon>
        <taxon>Polyangiales</taxon>
        <taxon>Polyangiaceae</taxon>
        <taxon>Sorangium</taxon>
    </lineage>
</organism>
<comment type="catalytic activity">
    <reaction evidence="1">
        <text>chorismate = isochorismate</text>
        <dbReference type="Rhea" id="RHEA:18985"/>
        <dbReference type="ChEBI" id="CHEBI:29748"/>
        <dbReference type="ChEBI" id="CHEBI:29780"/>
        <dbReference type="EC" id="5.4.4.2"/>
    </reaction>
</comment>
<protein>
    <recommendedName>
        <fullName evidence="3">isochorismate synthase</fullName>
        <ecNumber evidence="3">5.4.4.2</ecNumber>
    </recommendedName>
    <alternativeName>
        <fullName evidence="5">Isochorismate mutase</fullName>
    </alternativeName>
</protein>
<dbReference type="RefSeq" id="WP_061613343.1">
    <property type="nucleotide sequence ID" value="NZ_JEMA01001249.1"/>
</dbReference>
<dbReference type="NCBIfam" id="TIGR00543">
    <property type="entry name" value="isochor_syn"/>
    <property type="match status" value="1"/>
</dbReference>
<comment type="similarity">
    <text evidence="2">Belongs to the isochorismate synthase family.</text>
</comment>
<dbReference type="PANTHER" id="PTHR42839:SF2">
    <property type="entry name" value="ISOCHORISMATE SYNTHASE ENTC"/>
    <property type="match status" value="1"/>
</dbReference>
<dbReference type="PANTHER" id="PTHR42839">
    <property type="entry name" value="ISOCHORISMATE SYNTHASE ENTC"/>
    <property type="match status" value="1"/>
</dbReference>
<evidence type="ECO:0000256" key="5">
    <source>
        <dbReference type="ARBA" id="ARBA00041564"/>
    </source>
</evidence>
<sequence length="426" mass="44682">MTPLTLSSPADAPRQAARLVARTVRLDADTLARMPGGISSLAGDSARVWMHPSAQLIAHGVAARLELPHGIEGGVAWIQEVLSSIGATDAMGRPGCGPVALGALPFDRTEPAALVIPAQLVGAAPDGTAWVTTIGEGAAPAPHLERAEGHRRSPDSFTLKSAVPHDEWCGRIARAVADIQRGDLSKVVVARAVDVEANRPIVVEEVLRRLTALYPSCAIFHFDGFLGASPELLLSRRARAVSSHPLAGTYAVSADVDADRRFSEVLRRSAKDQREHRFVVEAVAAALAPECASLDVPGEPSILSLRNVMHLGTSIHGQLNEAAPDALTLAARLHPTPAVCGTPRDAAEAWLGAHEGIRRGLYAGLAGWVDARGDGDWFIGIRSATVDGARARMVAGVGVVAGSSPEAELVETQLKLQAMLAALIRP</sequence>
<evidence type="ECO:0000256" key="3">
    <source>
        <dbReference type="ARBA" id="ARBA00012824"/>
    </source>
</evidence>
<reference evidence="7 8" key="1">
    <citation type="submission" date="2014-02" db="EMBL/GenBank/DDBJ databases">
        <title>The small core and large imbalanced accessory genome model reveals a collaborative survival strategy of Sorangium cellulosum strains in nature.</title>
        <authorList>
            <person name="Han K."/>
            <person name="Peng R."/>
            <person name="Blom J."/>
            <person name="Li Y.-Z."/>
        </authorList>
    </citation>
    <scope>NUCLEOTIDE SEQUENCE [LARGE SCALE GENOMIC DNA]</scope>
    <source>
        <strain evidence="7 8">So0008-312</strain>
    </source>
</reference>
<dbReference type="SUPFAM" id="SSF56322">
    <property type="entry name" value="ADC synthase"/>
    <property type="match status" value="1"/>
</dbReference>
<dbReference type="OrthoDB" id="9806579at2"/>
<evidence type="ECO:0000256" key="1">
    <source>
        <dbReference type="ARBA" id="ARBA00000799"/>
    </source>
</evidence>
<dbReference type="Proteomes" id="UP000075260">
    <property type="component" value="Unassembled WGS sequence"/>
</dbReference>
<dbReference type="Gene3D" id="3.60.120.10">
    <property type="entry name" value="Anthranilate synthase"/>
    <property type="match status" value="1"/>
</dbReference>
<dbReference type="EC" id="5.4.4.2" evidence="3"/>
<keyword evidence="4" id="KW-0413">Isomerase</keyword>
<evidence type="ECO:0000313" key="7">
    <source>
        <dbReference type="EMBL" id="KYF60826.1"/>
    </source>
</evidence>
<name>A0A150PZA1_SORCE</name>
<dbReference type="GO" id="GO:0009697">
    <property type="term" value="P:salicylic acid biosynthetic process"/>
    <property type="evidence" value="ECO:0007669"/>
    <property type="project" value="TreeGrafter"/>
</dbReference>
<dbReference type="Pfam" id="PF00425">
    <property type="entry name" value="Chorismate_bind"/>
    <property type="match status" value="1"/>
</dbReference>
<dbReference type="GO" id="GO:0008909">
    <property type="term" value="F:isochorismate synthase activity"/>
    <property type="evidence" value="ECO:0007669"/>
    <property type="project" value="UniProtKB-EC"/>
</dbReference>
<proteinExistence type="inferred from homology"/>
<comment type="caution">
    <text evidence="7">The sequence shown here is derived from an EMBL/GenBank/DDBJ whole genome shotgun (WGS) entry which is preliminary data.</text>
</comment>